<evidence type="ECO:0000313" key="3">
    <source>
        <dbReference type="Proteomes" id="UP000829494"/>
    </source>
</evidence>
<feature type="compositionally biased region" description="Low complexity" evidence="1">
    <location>
        <begin position="10"/>
        <end position="27"/>
    </location>
</feature>
<accession>A0ABY3Z8Q4</accession>
<dbReference type="RefSeq" id="WP_003982394.1">
    <property type="nucleotide sequence ID" value="NZ_CP043497.1"/>
</dbReference>
<proteinExistence type="predicted"/>
<dbReference type="GeneID" id="66854429"/>
<evidence type="ECO:0000256" key="1">
    <source>
        <dbReference type="SAM" id="MobiDB-lite"/>
    </source>
</evidence>
<feature type="region of interest" description="Disordered" evidence="1">
    <location>
        <begin position="1"/>
        <end position="60"/>
    </location>
</feature>
<sequence>MTKHVKGVTPRSSGVRAAASRRSPGSAEPESMAQLLGDCARMAPHWRSGPQAPRPPARELHGITVPASSTALVSGMSEYGD</sequence>
<evidence type="ECO:0000313" key="2">
    <source>
        <dbReference type="EMBL" id="UNZ06439.1"/>
    </source>
</evidence>
<name>A0ABY3Z8Q4_STRRM</name>
<organism evidence="2 3">
    <name type="scientific">Streptomyces rimosus subsp. rimosus</name>
    <dbReference type="NCBI Taxonomy" id="132474"/>
    <lineage>
        <taxon>Bacteria</taxon>
        <taxon>Bacillati</taxon>
        <taxon>Actinomycetota</taxon>
        <taxon>Actinomycetes</taxon>
        <taxon>Kitasatosporales</taxon>
        <taxon>Streptomycetaceae</taxon>
        <taxon>Streptomyces</taxon>
    </lineage>
</organism>
<protein>
    <submittedName>
        <fullName evidence="2">Uncharacterized protein</fullName>
    </submittedName>
</protein>
<reference evidence="2 3" key="1">
    <citation type="submission" date="2022-03" db="EMBL/GenBank/DDBJ databases">
        <title>Complete genome of Streptomyces rimosus ssp. rimosus R7 (=ATCC 10970).</title>
        <authorList>
            <person name="Beganovic S."/>
            <person name="Ruckert C."/>
            <person name="Busche T."/>
            <person name="Kalinowski J."/>
            <person name="Wittmann C."/>
        </authorList>
    </citation>
    <scope>NUCLEOTIDE SEQUENCE [LARGE SCALE GENOMIC DNA]</scope>
    <source>
        <strain evidence="2 3">R7</strain>
    </source>
</reference>
<dbReference type="EMBL" id="CP094298">
    <property type="protein sequence ID" value="UNZ06439.1"/>
    <property type="molecule type" value="Genomic_DNA"/>
</dbReference>
<keyword evidence="3" id="KW-1185">Reference proteome</keyword>
<dbReference type="Proteomes" id="UP000829494">
    <property type="component" value="Chromosome"/>
</dbReference>
<gene>
    <name evidence="2" type="ORF">SRIMR7_30235</name>
</gene>